<dbReference type="Proteomes" id="UP000184395">
    <property type="component" value="Unassembled WGS sequence"/>
</dbReference>
<evidence type="ECO:0000313" key="2">
    <source>
        <dbReference type="EMBL" id="SHL19961.1"/>
    </source>
</evidence>
<feature type="region of interest" description="Disordered" evidence="1">
    <location>
        <begin position="33"/>
        <end position="68"/>
    </location>
</feature>
<dbReference type="EMBL" id="FRAB01000074">
    <property type="protein sequence ID" value="SHL19961.1"/>
    <property type="molecule type" value="Genomic_DNA"/>
</dbReference>
<dbReference type="GeneID" id="301977394"/>
<dbReference type="KEGG" id="pts:CUJ90_04320"/>
<gene>
    <name evidence="2" type="ORF">SAMN05192548_107423</name>
</gene>
<accession>A0A1M6YNQ5</accession>
<sequence>MDKSHLPRHLLRVEWQLLHMVGNFDTAIQKPEVRQTLESSARARELREQRRLRERGDVKRRASGDFDD</sequence>
<reference evidence="2 3" key="1">
    <citation type="submission" date="2016-11" db="EMBL/GenBank/DDBJ databases">
        <authorList>
            <person name="Jaros S."/>
            <person name="Januszkiewicz K."/>
            <person name="Wedrychowicz H."/>
        </authorList>
    </citation>
    <scope>NUCLEOTIDE SEQUENCE [LARGE SCALE GENOMIC DNA]</scope>
    <source>
        <strain evidence="2 3">LMG 20594</strain>
    </source>
</reference>
<evidence type="ECO:0000256" key="1">
    <source>
        <dbReference type="SAM" id="MobiDB-lite"/>
    </source>
</evidence>
<dbReference type="AlphaFoldDB" id="A0A1M6YNQ5"/>
<organism evidence="2 3">
    <name type="scientific">Paraburkholderia terricola</name>
    <dbReference type="NCBI Taxonomy" id="169427"/>
    <lineage>
        <taxon>Bacteria</taxon>
        <taxon>Pseudomonadati</taxon>
        <taxon>Pseudomonadota</taxon>
        <taxon>Betaproteobacteria</taxon>
        <taxon>Burkholderiales</taxon>
        <taxon>Burkholderiaceae</taxon>
        <taxon>Paraburkholderia</taxon>
    </lineage>
</organism>
<name>A0A1M6YNQ5_9BURK</name>
<proteinExistence type="predicted"/>
<dbReference type="RefSeq" id="WP_073432743.1">
    <property type="nucleotide sequence ID" value="NZ_CADFGY010000009.1"/>
</dbReference>
<dbReference type="OrthoDB" id="9033471at2"/>
<evidence type="ECO:0000313" key="3">
    <source>
        <dbReference type="Proteomes" id="UP000184395"/>
    </source>
</evidence>
<dbReference type="STRING" id="169427.SAMN05192548_107423"/>
<protein>
    <submittedName>
        <fullName evidence="2">Uncharacterized protein</fullName>
    </submittedName>
</protein>